<evidence type="ECO:0000313" key="2">
    <source>
        <dbReference type="Proteomes" id="UP001152795"/>
    </source>
</evidence>
<protein>
    <submittedName>
        <fullName evidence="1">Uncharacterized protein</fullName>
    </submittedName>
</protein>
<evidence type="ECO:0000313" key="1">
    <source>
        <dbReference type="EMBL" id="CAB4033031.1"/>
    </source>
</evidence>
<dbReference type="EMBL" id="CACRXK020018903">
    <property type="protein sequence ID" value="CAB4033031.1"/>
    <property type="molecule type" value="Genomic_DNA"/>
</dbReference>
<reference evidence="1" key="1">
    <citation type="submission" date="2020-04" db="EMBL/GenBank/DDBJ databases">
        <authorList>
            <person name="Alioto T."/>
            <person name="Alioto T."/>
            <person name="Gomez Garrido J."/>
        </authorList>
    </citation>
    <scope>NUCLEOTIDE SEQUENCE</scope>
    <source>
        <strain evidence="1">A484AB</strain>
    </source>
</reference>
<dbReference type="AlphaFoldDB" id="A0A7D9LHQ4"/>
<keyword evidence="2" id="KW-1185">Reference proteome</keyword>
<name>A0A7D9LHQ4_PARCT</name>
<dbReference type="Proteomes" id="UP001152795">
    <property type="component" value="Unassembled WGS sequence"/>
</dbReference>
<comment type="caution">
    <text evidence="1">The sequence shown here is derived from an EMBL/GenBank/DDBJ whole genome shotgun (WGS) entry which is preliminary data.</text>
</comment>
<accession>A0A7D9LHQ4</accession>
<gene>
    <name evidence="1" type="ORF">PACLA_8A072795</name>
</gene>
<dbReference type="OrthoDB" id="10068969at2759"/>
<organism evidence="1 2">
    <name type="scientific">Paramuricea clavata</name>
    <name type="common">Red gorgonian</name>
    <name type="synonym">Violescent sea-whip</name>
    <dbReference type="NCBI Taxonomy" id="317549"/>
    <lineage>
        <taxon>Eukaryota</taxon>
        <taxon>Metazoa</taxon>
        <taxon>Cnidaria</taxon>
        <taxon>Anthozoa</taxon>
        <taxon>Octocorallia</taxon>
        <taxon>Malacalcyonacea</taxon>
        <taxon>Plexauridae</taxon>
        <taxon>Paramuricea</taxon>
    </lineage>
</organism>
<proteinExistence type="predicted"/>
<dbReference type="InterPro" id="IPR043502">
    <property type="entry name" value="DNA/RNA_pol_sf"/>
</dbReference>
<dbReference type="PANTHER" id="PTHR47331">
    <property type="entry name" value="PHD-TYPE DOMAIN-CONTAINING PROTEIN"/>
    <property type="match status" value="1"/>
</dbReference>
<dbReference type="PANTHER" id="PTHR47331:SF6">
    <property type="entry name" value="DOUBLECORTIN DOMAIN-CONTAINING PROTEIN"/>
    <property type="match status" value="1"/>
</dbReference>
<dbReference type="SUPFAM" id="SSF56672">
    <property type="entry name" value="DNA/RNA polymerases"/>
    <property type="match status" value="1"/>
</dbReference>
<sequence>MYQATDRDNETTMSIEDQRFIQIMESNIHKNQTGHWEMPLPLRSNDIHVPDNRDQASTRLKNLLHSFKRNPMEQDYFNFMAKLFECGHAVPIPIEATPPKETGKIWYLPHFGVYHPRKPNKIQVVFDSSAEFKGTSLNKELLSGPDMHNGLQGNTGQIQKKCQQMFHNFHVHPPHRDPLRFLWFADNVKEKDIIVYQMVVHLFGNMSSPAVATFGLRKTAEEGEKEFGQDAKDFVVEDFYVDDGLTSHDTAEGTVSH</sequence>